<dbReference type="GeneID" id="3855956"/>
<evidence type="ECO:0000313" key="1">
    <source>
        <dbReference type="EMBL" id="RAP02955.1"/>
    </source>
</evidence>
<dbReference type="AlphaFoldDB" id="A0A328Q3Z5"/>
<dbReference type="EMBL" id="NGJK01000060">
    <property type="protein sequence ID" value="RAP02955.1"/>
    <property type="molecule type" value="Genomic_DNA"/>
</dbReference>
<proteinExistence type="predicted"/>
<sequence>MLAQEANKTKIEIFNIISENIQKKIMESSDMYNQLSQYNNLITYEELYDLTEEDIEKFHEIRDRAHEFEHELIHIKEDLIKNMVLDIEWVLTNNENKQAKQQLDNLRKSNIFYDFFNLEIILGLIFDKLKQLNVPRKKSSHQHLYSHKSGGCC</sequence>
<evidence type="ECO:0000313" key="2">
    <source>
        <dbReference type="Proteomes" id="UP000248557"/>
    </source>
</evidence>
<protein>
    <submittedName>
        <fullName evidence="1">Uncharacterized protein</fullName>
    </submittedName>
</protein>
<dbReference type="Proteomes" id="UP000248557">
    <property type="component" value="Unassembled WGS sequence"/>
</dbReference>
<organism evidence="1 2">
    <name type="scientific">Methanosphaera stadtmanae</name>
    <dbReference type="NCBI Taxonomy" id="2317"/>
    <lineage>
        <taxon>Archaea</taxon>
        <taxon>Methanobacteriati</taxon>
        <taxon>Methanobacteriota</taxon>
        <taxon>Methanomada group</taxon>
        <taxon>Methanobacteria</taxon>
        <taxon>Methanobacteriales</taxon>
        <taxon>Methanobacteriaceae</taxon>
        <taxon>Methanosphaera</taxon>
    </lineage>
</organism>
<gene>
    <name evidence="1" type="ORF">CA615_04785</name>
</gene>
<dbReference type="RefSeq" id="WP_011406555.1">
    <property type="nucleotide sequence ID" value="NZ_LR698975.1"/>
</dbReference>
<name>A0A328Q3Z5_9EURY</name>
<comment type="caution">
    <text evidence="1">The sequence shown here is derived from an EMBL/GenBank/DDBJ whole genome shotgun (WGS) entry which is preliminary data.</text>
</comment>
<accession>A0A328Q3Z5</accession>
<reference evidence="1 2" key="1">
    <citation type="submission" date="2017-05" db="EMBL/GenBank/DDBJ databases">
        <title>Host range expansion of the Methanosphaera genus to humans and monogastric animals involves recent and extensive reduction in genome content.</title>
        <authorList>
            <person name="Hoedt E.C."/>
            <person name="Volmer J.G."/>
            <person name="Parks D.H."/>
            <person name="Rosewarne C.P."/>
            <person name="Denman S.E."/>
            <person name="Mcsweeney C.S."/>
            <person name="O Cuiv P."/>
            <person name="Hugenholtz P."/>
            <person name="Tyson G.W."/>
            <person name="Morrison M."/>
        </authorList>
    </citation>
    <scope>NUCLEOTIDE SEQUENCE [LARGE SCALE GENOMIC DNA]</scope>
    <source>
        <strain evidence="1 2">PA5</strain>
    </source>
</reference>